<gene>
    <name evidence="2" type="ORF">M8330_12495</name>
</gene>
<accession>A0A9X2D8P8</accession>
<evidence type="ECO:0000313" key="3">
    <source>
        <dbReference type="Proteomes" id="UP001139485"/>
    </source>
</evidence>
<protein>
    <submittedName>
        <fullName evidence="2">Uncharacterized protein</fullName>
    </submittedName>
</protein>
<organism evidence="2 3">
    <name type="scientific">Nocardioides bruguierae</name>
    <dbReference type="NCBI Taxonomy" id="2945102"/>
    <lineage>
        <taxon>Bacteria</taxon>
        <taxon>Bacillati</taxon>
        <taxon>Actinomycetota</taxon>
        <taxon>Actinomycetes</taxon>
        <taxon>Propionibacteriales</taxon>
        <taxon>Nocardioidaceae</taxon>
        <taxon>Nocardioides</taxon>
    </lineage>
</organism>
<comment type="caution">
    <text evidence="2">The sequence shown here is derived from an EMBL/GenBank/DDBJ whole genome shotgun (WGS) entry which is preliminary data.</text>
</comment>
<dbReference type="EMBL" id="JAMOIL010000014">
    <property type="protein sequence ID" value="MCM0621109.1"/>
    <property type="molecule type" value="Genomic_DNA"/>
</dbReference>
<keyword evidence="3" id="KW-1185">Reference proteome</keyword>
<name>A0A9X2D8P8_9ACTN</name>
<evidence type="ECO:0000256" key="1">
    <source>
        <dbReference type="SAM" id="SignalP"/>
    </source>
</evidence>
<dbReference type="AlphaFoldDB" id="A0A9X2D8P8"/>
<feature type="chain" id="PRO_5040906531" evidence="1">
    <location>
        <begin position="31"/>
        <end position="45"/>
    </location>
</feature>
<feature type="signal peptide" evidence="1">
    <location>
        <begin position="1"/>
        <end position="30"/>
    </location>
</feature>
<dbReference type="RefSeq" id="WP_250827594.1">
    <property type="nucleotide sequence ID" value="NZ_JAMOIL010000014.1"/>
</dbReference>
<sequence length="45" mass="4461">MKIVRKAGIVVATAALGLGLAAVTTAPAQAVDTSWGCGGYCKIVK</sequence>
<reference evidence="2" key="1">
    <citation type="submission" date="2022-05" db="EMBL/GenBank/DDBJ databases">
        <authorList>
            <person name="Tuo L."/>
        </authorList>
    </citation>
    <scope>NUCLEOTIDE SEQUENCE</scope>
    <source>
        <strain evidence="2">BSK12Z-4</strain>
    </source>
</reference>
<dbReference type="Proteomes" id="UP001139485">
    <property type="component" value="Unassembled WGS sequence"/>
</dbReference>
<keyword evidence="1" id="KW-0732">Signal</keyword>
<evidence type="ECO:0000313" key="2">
    <source>
        <dbReference type="EMBL" id="MCM0621109.1"/>
    </source>
</evidence>
<proteinExistence type="predicted"/>